<evidence type="ECO:0000256" key="1">
    <source>
        <dbReference type="SAM" id="MobiDB-lite"/>
    </source>
</evidence>
<evidence type="ECO:0000313" key="3">
    <source>
        <dbReference type="EMBL" id="KOF90988.1"/>
    </source>
</evidence>
<accession>A0A0L8HP21</accession>
<name>A0A0L8HP21_OCTBM</name>
<feature type="signal peptide" evidence="2">
    <location>
        <begin position="1"/>
        <end position="19"/>
    </location>
</feature>
<keyword evidence="2" id="KW-0732">Signal</keyword>
<feature type="compositionally biased region" description="Basic residues" evidence="1">
    <location>
        <begin position="60"/>
        <end position="73"/>
    </location>
</feature>
<sequence>MRRVSVALSLLTIWHVCFDIPFWRWRETHTHTYKHKEKQTLKQTHPYTHPNTHTYTQRQTHTHTHRDKHTHRHTLSILRHKIGDSITTAPKRLRQSGCAKTATLNRRTLICNS</sequence>
<evidence type="ECO:0000256" key="2">
    <source>
        <dbReference type="SAM" id="SignalP"/>
    </source>
</evidence>
<reference evidence="3" key="1">
    <citation type="submission" date="2015-07" db="EMBL/GenBank/DDBJ databases">
        <title>MeaNS - Measles Nucleotide Surveillance Program.</title>
        <authorList>
            <person name="Tran T."/>
            <person name="Druce J."/>
        </authorList>
    </citation>
    <scope>NUCLEOTIDE SEQUENCE</scope>
    <source>
        <strain evidence="3">UCB-OBI-ISO-001</strain>
        <tissue evidence="3">Gonad</tissue>
    </source>
</reference>
<protein>
    <recommendedName>
        <fullName evidence="4">Secreted protein</fullName>
    </recommendedName>
</protein>
<feature type="compositionally biased region" description="Low complexity" evidence="1">
    <location>
        <begin position="44"/>
        <end position="59"/>
    </location>
</feature>
<organism evidence="3">
    <name type="scientific">Octopus bimaculoides</name>
    <name type="common">California two-spotted octopus</name>
    <dbReference type="NCBI Taxonomy" id="37653"/>
    <lineage>
        <taxon>Eukaryota</taxon>
        <taxon>Metazoa</taxon>
        <taxon>Spiralia</taxon>
        <taxon>Lophotrochozoa</taxon>
        <taxon>Mollusca</taxon>
        <taxon>Cephalopoda</taxon>
        <taxon>Coleoidea</taxon>
        <taxon>Octopodiformes</taxon>
        <taxon>Octopoda</taxon>
        <taxon>Incirrata</taxon>
        <taxon>Octopodidae</taxon>
        <taxon>Octopus</taxon>
    </lineage>
</organism>
<gene>
    <name evidence="3" type="ORF">OCBIM_22009943mg</name>
</gene>
<feature type="region of interest" description="Disordered" evidence="1">
    <location>
        <begin position="36"/>
        <end position="73"/>
    </location>
</feature>
<dbReference type="AlphaFoldDB" id="A0A0L8HP21"/>
<dbReference type="EMBL" id="KQ417625">
    <property type="protein sequence ID" value="KOF90988.1"/>
    <property type="molecule type" value="Genomic_DNA"/>
</dbReference>
<evidence type="ECO:0008006" key="4">
    <source>
        <dbReference type="Google" id="ProtNLM"/>
    </source>
</evidence>
<proteinExistence type="predicted"/>
<feature type="chain" id="PRO_5005583825" description="Secreted protein" evidence="2">
    <location>
        <begin position="20"/>
        <end position="113"/>
    </location>
</feature>